<protein>
    <submittedName>
        <fullName evidence="1">EC1118_1K5_1376p</fullName>
    </submittedName>
</protein>
<reference evidence="1 2" key="1">
    <citation type="journal article" date="2009" name="Proc. Natl. Acad. Sci. U.S.A.">
        <title>Eukaryote-to-eukaryote gene transfer events revealed by the genome sequence of the wine yeast Saccharomyces cerevisiae EC1118.</title>
        <authorList>
            <person name="Novo M."/>
            <person name="Bigey F."/>
            <person name="Beyne E."/>
            <person name="Galeote V."/>
            <person name="Gavory F."/>
            <person name="Mallet S."/>
            <person name="Cambot B."/>
            <person name="Legras J.L."/>
            <person name="Wincker P."/>
            <person name="Casaregola S."/>
            <person name="Dequin S."/>
        </authorList>
    </citation>
    <scope>NUCLEOTIDE SEQUENCE [LARGE SCALE GENOMIC DNA]</scope>
    <source>
        <strain evidence="2">Lalvin EC1118 / Prise de mousse</strain>
    </source>
</reference>
<evidence type="ECO:0000313" key="2">
    <source>
        <dbReference type="Proteomes" id="UP000000286"/>
    </source>
</evidence>
<dbReference type="EMBL" id="FN393077">
    <property type="protein sequence ID" value="CAY80991.1"/>
    <property type="molecule type" value="Genomic_DNA"/>
</dbReference>
<sequence length="29" mass="3406">MIKVPLPDVIFVAHRNKHTRQGNITQTKY</sequence>
<dbReference type="AlphaFoldDB" id="C8ZC75"/>
<accession>C8ZC75</accession>
<evidence type="ECO:0000313" key="1">
    <source>
        <dbReference type="EMBL" id="CAY80991.1"/>
    </source>
</evidence>
<organism evidence="1 2">
    <name type="scientific">Saccharomyces cerevisiae (strain Lalvin EC1118 / Prise de mousse)</name>
    <name type="common">Baker's yeast</name>
    <dbReference type="NCBI Taxonomy" id="643680"/>
    <lineage>
        <taxon>Eukaryota</taxon>
        <taxon>Fungi</taxon>
        <taxon>Dikarya</taxon>
        <taxon>Ascomycota</taxon>
        <taxon>Saccharomycotina</taxon>
        <taxon>Saccharomycetes</taxon>
        <taxon>Saccharomycetales</taxon>
        <taxon>Saccharomycetaceae</taxon>
        <taxon>Saccharomyces</taxon>
    </lineage>
</organism>
<gene>
    <name evidence="1" type="ORF">EC1118_1K5_1376g</name>
</gene>
<name>C8ZC75_YEAS8</name>
<proteinExistence type="predicted"/>
<dbReference type="HOGENOM" id="CLU_3410825_0_0_1"/>
<dbReference type="Proteomes" id="UP000000286">
    <property type="component" value="Chromosome XI"/>
</dbReference>